<proteinExistence type="predicted"/>
<dbReference type="RefSeq" id="WP_190128407.1">
    <property type="nucleotide sequence ID" value="NZ_BNBD01000002.1"/>
</dbReference>
<reference evidence="2" key="2">
    <citation type="submission" date="2020-09" db="EMBL/GenBank/DDBJ databases">
        <authorList>
            <person name="Sun Q."/>
            <person name="Ohkuma M."/>
        </authorList>
    </citation>
    <scope>NUCLEOTIDE SEQUENCE</scope>
    <source>
        <strain evidence="2">JCM 4059</strain>
    </source>
</reference>
<dbReference type="Proteomes" id="UP000638313">
    <property type="component" value="Unassembled WGS sequence"/>
</dbReference>
<evidence type="ECO:0000256" key="1">
    <source>
        <dbReference type="SAM" id="MobiDB-lite"/>
    </source>
</evidence>
<name>A0A919AZA9_9ACTN</name>
<comment type="caution">
    <text evidence="2">The sequence shown here is derived from an EMBL/GenBank/DDBJ whole genome shotgun (WGS) entry which is preliminary data.</text>
</comment>
<protein>
    <submittedName>
        <fullName evidence="2">Uncharacterized protein</fullName>
    </submittedName>
</protein>
<evidence type="ECO:0000313" key="3">
    <source>
        <dbReference type="Proteomes" id="UP000638313"/>
    </source>
</evidence>
<gene>
    <name evidence="2" type="ORF">GCM10010218_12430</name>
</gene>
<evidence type="ECO:0000313" key="2">
    <source>
        <dbReference type="EMBL" id="GHF32878.1"/>
    </source>
</evidence>
<dbReference type="EMBL" id="BNBD01000002">
    <property type="protein sequence ID" value="GHF32878.1"/>
    <property type="molecule type" value="Genomic_DNA"/>
</dbReference>
<keyword evidence="3" id="KW-1185">Reference proteome</keyword>
<accession>A0A919AZA9</accession>
<feature type="region of interest" description="Disordered" evidence="1">
    <location>
        <begin position="270"/>
        <end position="309"/>
    </location>
</feature>
<organism evidence="2 3">
    <name type="scientific">Streptomyces mashuensis</name>
    <dbReference type="NCBI Taxonomy" id="33904"/>
    <lineage>
        <taxon>Bacteria</taxon>
        <taxon>Bacillati</taxon>
        <taxon>Actinomycetota</taxon>
        <taxon>Actinomycetes</taxon>
        <taxon>Kitasatosporales</taxon>
        <taxon>Streptomycetaceae</taxon>
        <taxon>Streptomyces</taxon>
    </lineage>
</organism>
<dbReference type="AlphaFoldDB" id="A0A919AZA9"/>
<reference evidence="2" key="1">
    <citation type="journal article" date="2014" name="Int. J. Syst. Evol. Microbiol.">
        <title>Complete genome sequence of Corynebacterium casei LMG S-19264T (=DSM 44701T), isolated from a smear-ripened cheese.</title>
        <authorList>
            <consortium name="US DOE Joint Genome Institute (JGI-PGF)"/>
            <person name="Walter F."/>
            <person name="Albersmeier A."/>
            <person name="Kalinowski J."/>
            <person name="Ruckert C."/>
        </authorList>
    </citation>
    <scope>NUCLEOTIDE SEQUENCE</scope>
    <source>
        <strain evidence="2">JCM 4059</strain>
    </source>
</reference>
<sequence>MPPELNLSYTTQKIPNGQRRAILAAIDTGGYLPTRTPRRVLNSLPEEWARTDPRTGLRRLTDAGWGALMTVDRFHALRRANPETGVVPGLNYAEGRGLSRDGLVVFRDRTGKSVEATDRWRTGASAYITTRGRKLVGMPLTGPAFATRLPVNSRGIWKRPGQPDTRVQINGWPMADGSVRVWPLTGAWAAKREREVPAAELRPEPRRIRGLLTPSPAGRPVRAARARLARTHSTAIRSRHPYLRTMALRGELRHSAQEAAIRDFGVGDATARRSGAYGRPVPRPPVDRSALPREKRTGTARQIGRPGRP</sequence>